<dbReference type="SMART" id="SM00871">
    <property type="entry name" value="AraC_E_bind"/>
    <property type="match status" value="1"/>
</dbReference>
<dbReference type="InterPro" id="IPR010499">
    <property type="entry name" value="AraC_E-bd"/>
</dbReference>
<reference evidence="2" key="1">
    <citation type="submission" date="2018-03" db="EMBL/GenBank/DDBJ databases">
        <authorList>
            <person name="Nunes O.C."/>
            <person name="Lopes A.R."/>
            <person name="Froufe H."/>
            <person name="Munoz-Merida A."/>
            <person name="Barroso C."/>
            <person name="Egas C."/>
        </authorList>
    </citation>
    <scope>NUCLEOTIDE SEQUENCE</scope>
    <source>
        <strain evidence="2">ON4</strain>
    </source>
</reference>
<dbReference type="EMBL" id="PXVD01000013">
    <property type="protein sequence ID" value="MDJ1371483.1"/>
    <property type="molecule type" value="Genomic_DNA"/>
</dbReference>
<comment type="caution">
    <text evidence="2">The sequence shown here is derived from an EMBL/GenBank/DDBJ whole genome shotgun (WGS) entry which is preliminary data.</text>
</comment>
<keyword evidence="3" id="KW-1185">Reference proteome</keyword>
<dbReference type="RefSeq" id="WP_026936726.1">
    <property type="nucleotide sequence ID" value="NZ_CP028426.1"/>
</dbReference>
<evidence type="ECO:0000313" key="2">
    <source>
        <dbReference type="EMBL" id="MDJ1371483.1"/>
    </source>
</evidence>
<dbReference type="Pfam" id="PF06445">
    <property type="entry name" value="GyrI-like"/>
    <property type="match status" value="1"/>
</dbReference>
<reference evidence="2" key="2">
    <citation type="journal article" date="2022" name="Sci. Rep.">
        <title>In silico prediction of the enzymes involved in the degradation of the herbicide molinate by Gulosibacter molinativorax ON4T.</title>
        <authorList>
            <person name="Lopes A.R."/>
            <person name="Bunin E."/>
            <person name="Viana A.T."/>
            <person name="Froufe H."/>
            <person name="Munoz-Merida A."/>
            <person name="Pinho D."/>
            <person name="Figueiredo J."/>
            <person name="Barroso C."/>
            <person name="Vaz-Moreira I."/>
            <person name="Bellanger X."/>
            <person name="Egas C."/>
            <person name="Nunes O.C."/>
        </authorList>
    </citation>
    <scope>NUCLEOTIDE SEQUENCE</scope>
    <source>
        <strain evidence="2">ON4</strain>
    </source>
</reference>
<feature type="domain" description="AraC effector-binding" evidence="1">
    <location>
        <begin position="4"/>
        <end position="160"/>
    </location>
</feature>
<dbReference type="InterPro" id="IPR029442">
    <property type="entry name" value="GyrI-like"/>
</dbReference>
<dbReference type="InterPro" id="IPR011256">
    <property type="entry name" value="Reg_factor_effector_dom_sf"/>
</dbReference>
<dbReference type="Gene3D" id="3.20.80.10">
    <property type="entry name" value="Regulatory factor, effector binding domain"/>
    <property type="match status" value="1"/>
</dbReference>
<name>A0ABT7C8F5_9MICO</name>
<evidence type="ECO:0000313" key="3">
    <source>
        <dbReference type="Proteomes" id="UP001170379"/>
    </source>
</evidence>
<dbReference type="Proteomes" id="UP001170379">
    <property type="component" value="Unassembled WGS sequence"/>
</dbReference>
<protein>
    <submittedName>
        <fullName evidence="2">AraC family transcriptional regulator</fullName>
    </submittedName>
</protein>
<dbReference type="SUPFAM" id="SSF55136">
    <property type="entry name" value="Probable bacterial effector-binding domain"/>
    <property type="match status" value="1"/>
</dbReference>
<organism evidence="2 3">
    <name type="scientific">Gulosibacter molinativorax</name>
    <dbReference type="NCBI Taxonomy" id="256821"/>
    <lineage>
        <taxon>Bacteria</taxon>
        <taxon>Bacillati</taxon>
        <taxon>Actinomycetota</taxon>
        <taxon>Actinomycetes</taxon>
        <taxon>Micrococcales</taxon>
        <taxon>Microbacteriaceae</taxon>
        <taxon>Gulosibacter</taxon>
    </lineage>
</organism>
<proteinExistence type="predicted"/>
<accession>A0ABT7C8F5</accession>
<gene>
    <name evidence="2" type="ORF">C7K25_08905</name>
</gene>
<evidence type="ECO:0000259" key="1">
    <source>
        <dbReference type="SMART" id="SM00871"/>
    </source>
</evidence>
<sequence length="162" mass="17201">MSLSAIEFIDFPGSPTAVVRSEAQPTNSMAPLMDSSFTALGSAIQSGVFTPTGPAFSRYDTEFGATVDVEVGFAVAESLAAEHVVGDVTIIPSELPAGKLAITKYQGRYDGLGDAWGEFLEAVKAEGYELLMPYWEAYDTEPTPEMDPADLITGLAVLVRKA</sequence>